<evidence type="ECO:0000256" key="55">
    <source>
        <dbReference type="ARBA" id="ARBA00044017"/>
    </source>
</evidence>
<dbReference type="GO" id="GO:0039579">
    <property type="term" value="P:symbiont-mediated suppression of host ISG15-protein conjugation"/>
    <property type="evidence" value="ECO:0007669"/>
    <property type="project" value="UniProtKB-KW"/>
</dbReference>
<evidence type="ECO:0000256" key="18">
    <source>
        <dbReference type="ARBA" id="ARBA00022722"/>
    </source>
</evidence>
<keyword evidence="38 70" id="KW-0472">Membrane</keyword>
<evidence type="ECO:0000256" key="66">
    <source>
        <dbReference type="ARBA" id="ARBA00060223"/>
    </source>
</evidence>
<evidence type="ECO:0000256" key="8">
    <source>
        <dbReference type="ARBA" id="ARBA00022087"/>
    </source>
</evidence>
<keyword evidence="23 67" id="KW-0863">Zinc-finger</keyword>
<evidence type="ECO:0000256" key="17">
    <source>
        <dbReference type="ARBA" id="ARBA00022695"/>
    </source>
</evidence>
<feature type="transmembrane region" description="Helical" evidence="70">
    <location>
        <begin position="2130"/>
        <end position="2148"/>
    </location>
</feature>
<dbReference type="GO" id="GO:0030291">
    <property type="term" value="F:protein serine/threonine kinase inhibitor activity"/>
    <property type="evidence" value="ECO:0007669"/>
    <property type="project" value="UniProtKB-KW"/>
</dbReference>
<evidence type="ECO:0000256" key="41">
    <source>
        <dbReference type="ARBA" id="ARBA00023208"/>
    </source>
</evidence>
<keyword evidence="14" id="KW-0645">Protease</keyword>
<keyword evidence="37" id="KW-1102">Inhibition of host PKR by virus</keyword>
<comment type="function">
    <text evidence="49">Cleaves the majority of cleavage sites present in the C-terminus of the polyprotein. Triggers host apoptosis through caspase-3, -8, and -9 activations. Subverts host innate immune responses through its protease activity. Targets the NF-kappa-B essential modulator NEMO and mediates its cleavage. Blocks host interferon beta induction and downstream signaling by cleaving mitochondrial MAVS, dislodging it from the mitochondria. Impairs host defense by cleaving host mRNA-decapping enzyme DCP1A to attenuate its antiviral activity.</text>
</comment>
<evidence type="ECO:0000256" key="3">
    <source>
        <dbReference type="ARBA" id="ARBA00004147"/>
    </source>
</evidence>
<proteinExistence type="inferred from homology"/>
<dbReference type="Gene3D" id="3.90.70.160">
    <property type="match status" value="1"/>
</dbReference>
<comment type="subunit">
    <text evidence="57">Interacts with host DDX5.</text>
</comment>
<dbReference type="Pfam" id="PF01443">
    <property type="entry name" value="Viral_helicase1"/>
    <property type="match status" value="1"/>
</dbReference>
<keyword evidence="12" id="KW-1090">Inhibition of host innate immune response by virus</keyword>
<keyword evidence="13" id="KW-1130">Modulation of host ubiquitin pathway by virus</keyword>
<evidence type="ECO:0000256" key="13">
    <source>
        <dbReference type="ARBA" id="ARBA00022662"/>
    </source>
</evidence>
<dbReference type="CDD" id="cd21405">
    <property type="entry name" value="ZBD_av_Nsp10-like"/>
    <property type="match status" value="1"/>
</dbReference>
<evidence type="ECO:0000259" key="76">
    <source>
        <dbReference type="PROSITE" id="PS51652"/>
    </source>
</evidence>
<dbReference type="Gene3D" id="3.90.70.60">
    <property type="entry name" value="Porcine arterivirus-type cysteine proteinase alpha domain"/>
    <property type="match status" value="1"/>
</dbReference>
<evidence type="ECO:0000259" key="79">
    <source>
        <dbReference type="PROSITE" id="PS51958"/>
    </source>
</evidence>
<evidence type="ECO:0000256" key="67">
    <source>
        <dbReference type="PROSITE-ProRule" id="PRU00985"/>
    </source>
</evidence>
<dbReference type="Pfam" id="PF05579">
    <property type="entry name" value="Peptidase_S32"/>
    <property type="match status" value="1"/>
</dbReference>
<evidence type="ECO:0000259" key="77">
    <source>
        <dbReference type="PROSITE" id="PS51657"/>
    </source>
</evidence>
<feature type="domain" description="AV ZBD" evidence="76">
    <location>
        <begin position="3180"/>
        <end position="3243"/>
    </location>
</feature>
<keyword evidence="33" id="KW-1127">Modulation of host ubiquitin pathway by viral deubiquitinase</keyword>
<keyword evidence="25" id="KW-0347">Helicase</keyword>
<dbReference type="InterPro" id="IPR038155">
    <property type="entry name" value="AV_PCPalpha_sf"/>
</dbReference>
<dbReference type="Gene3D" id="3.90.70.70">
    <property type="entry name" value="Arterivirus papain-like cysteine protease beta domain"/>
    <property type="match status" value="1"/>
</dbReference>
<evidence type="ECO:0000256" key="14">
    <source>
        <dbReference type="ARBA" id="ARBA00022670"/>
    </source>
</evidence>
<dbReference type="InterPro" id="IPR032785">
    <property type="entry name" value="Pdase_C33_assoc"/>
</dbReference>
<evidence type="ECO:0000256" key="4">
    <source>
        <dbReference type="ARBA" id="ARBA00004301"/>
    </source>
</evidence>
<dbReference type="Pfam" id="PF21905">
    <property type="entry name" value="Zf-Nsp1alpha"/>
    <property type="match status" value="1"/>
</dbReference>
<evidence type="ECO:0000256" key="57">
    <source>
        <dbReference type="ARBA" id="ARBA00044025"/>
    </source>
</evidence>
<evidence type="ECO:0000313" key="82">
    <source>
        <dbReference type="Proteomes" id="UP000102724"/>
    </source>
</evidence>
<evidence type="ECO:0000256" key="56">
    <source>
        <dbReference type="ARBA" id="ARBA00044019"/>
    </source>
</evidence>
<dbReference type="InterPro" id="IPR044320">
    <property type="entry name" value="NSP11_Av_N"/>
</dbReference>
<evidence type="ECO:0000256" key="22">
    <source>
        <dbReference type="ARBA" id="ARBA00022759"/>
    </source>
</evidence>
<dbReference type="InterPro" id="IPR027355">
    <property type="entry name" value="NSP10_Av_ZBD"/>
</dbReference>
<dbReference type="GO" id="GO:0039648">
    <property type="term" value="P:symbiont-mediated perturbation of host ubiquitin-like protein modification"/>
    <property type="evidence" value="ECO:0007669"/>
    <property type="project" value="UniProtKB-KW"/>
</dbReference>
<dbReference type="PROSITE" id="PS51657">
    <property type="entry name" value="PSRV_HELICASE"/>
    <property type="match status" value="1"/>
</dbReference>
<dbReference type="GO" id="GO:0004540">
    <property type="term" value="F:RNA nuclease activity"/>
    <property type="evidence" value="ECO:0007669"/>
    <property type="project" value="UniProtKB-ARBA"/>
</dbReference>
<dbReference type="InterPro" id="IPR043609">
    <property type="entry name" value="NendoU_nidovirus"/>
</dbReference>
<dbReference type="Proteomes" id="UP000102724">
    <property type="component" value="Genome"/>
</dbReference>
<dbReference type="GO" id="GO:0004252">
    <property type="term" value="F:serine-type endopeptidase activity"/>
    <property type="evidence" value="ECO:0007669"/>
    <property type="project" value="InterPro"/>
</dbReference>
<comment type="function">
    <text evidence="66">Inhibits host IFN-beta production. Plays a role in the degradation of the host transcriptional activator CREBBP protein. The degradation of host CREBBP which is a key component of the IFN enhanceosome is likely responsible for the inhibition of interferon mediated by Nsp1-alpha. Also participates in the inhibition of host NF-kappa-B activation by counteracting LUBAC-dependent induction of NF-kappa-B. Reduces host NEMO ubiquitination by blocking the interaction between the two LUBAC complex components RNF31 and SHARPIN.</text>
</comment>
<evidence type="ECO:0000256" key="31">
    <source>
        <dbReference type="ARBA" id="ARBA00022863"/>
    </source>
</evidence>
<dbReference type="CDD" id="cd18786">
    <property type="entry name" value="SF1_C"/>
    <property type="match status" value="1"/>
</dbReference>
<dbReference type="GO" id="GO:0003723">
    <property type="term" value="F:RNA binding"/>
    <property type="evidence" value="ECO:0007669"/>
    <property type="project" value="InterPro"/>
</dbReference>
<dbReference type="GO" id="GO:0075523">
    <property type="term" value="P:viral translational frameshifting"/>
    <property type="evidence" value="ECO:0007669"/>
    <property type="project" value="UniProtKB-KW"/>
</dbReference>
<dbReference type="GO" id="GO:0042025">
    <property type="term" value="C:host cell nucleus"/>
    <property type="evidence" value="ECO:0007669"/>
    <property type="project" value="UniProtKB-SubCell"/>
</dbReference>
<dbReference type="GO" id="GO:0044220">
    <property type="term" value="C:host cell perinuclear region of cytoplasm"/>
    <property type="evidence" value="ECO:0007669"/>
    <property type="project" value="UniProtKB-SubCell"/>
</dbReference>
<keyword evidence="43" id="KW-0922">Interferon antiviral system evasion</keyword>
<feature type="region of interest" description="Disordered" evidence="69">
    <location>
        <begin position="871"/>
        <end position="912"/>
    </location>
</feature>
<accession>U3NE84</accession>
<evidence type="ECO:0000256" key="35">
    <source>
        <dbReference type="ARBA" id="ARBA00022961"/>
    </source>
</evidence>
<feature type="transmembrane region" description="Helical" evidence="70">
    <location>
        <begin position="2200"/>
        <end position="2218"/>
    </location>
</feature>
<comment type="similarity">
    <text evidence="7">Belongs to the arteriviridae polyprotein family.</text>
</comment>
<evidence type="ECO:0000256" key="53">
    <source>
        <dbReference type="ARBA" id="ARBA00044014"/>
    </source>
</evidence>
<dbReference type="GO" id="GO:0044165">
    <property type="term" value="C:host cell endoplasmic reticulum"/>
    <property type="evidence" value="ECO:0007669"/>
    <property type="project" value="UniProtKB-SubCell"/>
</dbReference>
<feature type="transmembrane region" description="Helical" evidence="70">
    <location>
        <begin position="1722"/>
        <end position="1747"/>
    </location>
</feature>
<keyword evidence="27" id="KW-0720">Serine protease</keyword>
<dbReference type="GO" id="GO:0008270">
    <property type="term" value="F:zinc ion binding"/>
    <property type="evidence" value="ECO:0007669"/>
    <property type="project" value="UniProtKB-KW"/>
</dbReference>
<evidence type="ECO:0000256" key="6">
    <source>
        <dbReference type="ARBA" id="ARBA00004407"/>
    </source>
</evidence>
<feature type="domain" description="NendoU" evidence="79">
    <location>
        <begin position="3718"/>
        <end position="3840"/>
    </location>
</feature>
<dbReference type="InterPro" id="IPR038451">
    <property type="entry name" value="Arteri_nsp7a_sf"/>
</dbReference>
<evidence type="ECO:0000256" key="49">
    <source>
        <dbReference type="ARBA" id="ARBA00043848"/>
    </source>
</evidence>
<evidence type="ECO:0000256" key="63">
    <source>
        <dbReference type="ARBA" id="ARBA00047995"/>
    </source>
</evidence>
<evidence type="ECO:0000259" key="72">
    <source>
        <dbReference type="PROSITE" id="PS51493"/>
    </source>
</evidence>
<evidence type="ECO:0000256" key="20">
    <source>
        <dbReference type="ARBA" id="ARBA00022741"/>
    </source>
</evidence>
<evidence type="ECO:0000256" key="12">
    <source>
        <dbReference type="ARBA" id="ARBA00022632"/>
    </source>
</evidence>
<dbReference type="Gene3D" id="2.40.10.10">
    <property type="entry name" value="Trypsin-like serine proteases"/>
    <property type="match status" value="2"/>
</dbReference>
<evidence type="ECO:0000256" key="54">
    <source>
        <dbReference type="ARBA" id="ARBA00044015"/>
    </source>
</evidence>
<dbReference type="Gene3D" id="3.30.40.20">
    <property type="entry name" value="Chymotrypsin-like serine protease, domain 3"/>
    <property type="match status" value="1"/>
</dbReference>
<comment type="catalytic activity">
    <reaction evidence="62">
        <text>ATP + H2O = ADP + phosphate + H(+)</text>
        <dbReference type="Rhea" id="RHEA:13065"/>
        <dbReference type="ChEBI" id="CHEBI:15377"/>
        <dbReference type="ChEBI" id="CHEBI:15378"/>
        <dbReference type="ChEBI" id="CHEBI:30616"/>
        <dbReference type="ChEBI" id="CHEBI:43474"/>
        <dbReference type="ChEBI" id="CHEBI:456216"/>
        <dbReference type="EC" id="3.6.4.13"/>
    </reaction>
</comment>
<evidence type="ECO:0000256" key="61">
    <source>
        <dbReference type="ARBA" id="ARBA00047158"/>
    </source>
</evidence>
<name>U3NE84_PRRSV</name>
<evidence type="ECO:0000256" key="9">
    <source>
        <dbReference type="ARBA" id="ARBA00022484"/>
    </source>
</evidence>
<comment type="function">
    <text evidence="48">Contains the activities necessary for the transcription of negative stranded RNA, leader RNA, subgenomic mRNAs and progeny virion RNA as well as proteinases responsible for the cleavage of the polyprotein into functional products.</text>
</comment>
<evidence type="ECO:0000256" key="59">
    <source>
        <dbReference type="ARBA" id="ARBA00045435"/>
    </source>
</evidence>
<dbReference type="GO" id="GO:0004843">
    <property type="term" value="F:cysteine-type deubiquitinase activity"/>
    <property type="evidence" value="ECO:0007669"/>
    <property type="project" value="UniProtKB-EC"/>
</dbReference>
<reference evidence="81 82" key="1">
    <citation type="journal article" date="2014" name="PLoS ONE">
        <title>Genomic Evolution of Porcine Reproductive and Respiratory Syndrome Virus (PRRSV) Isolates Revealed by Deep Sequencing.</title>
        <authorList>
            <person name="Brar M.S."/>
            <person name="Shi M."/>
            <person name="Hui R.K."/>
            <person name="Leung F.C."/>
        </authorList>
    </citation>
    <scope>NUCLEOTIDE SEQUENCE [LARGE SCALE GENOMIC DNA]</scope>
    <source>
        <strain evidence="81">HK9</strain>
    </source>
</reference>
<evidence type="ECO:0000259" key="80">
    <source>
        <dbReference type="PROSITE" id="PS51961"/>
    </source>
</evidence>
<dbReference type="InterPro" id="IPR038154">
    <property type="entry name" value="AV_PCPbeta_sf"/>
</dbReference>
<dbReference type="GO" id="GO:0085034">
    <property type="term" value="P:symbiont-mediated suppression of host NF-kappaB cascade"/>
    <property type="evidence" value="ECO:0007669"/>
    <property type="project" value="UniProtKB-KW"/>
</dbReference>
<feature type="active site" evidence="68">
    <location>
        <position position="3793"/>
    </location>
</feature>
<dbReference type="Pfam" id="PF05412">
    <property type="entry name" value="Peptidase_C33"/>
    <property type="match status" value="1"/>
</dbReference>
<dbReference type="InterPro" id="IPR027417">
    <property type="entry name" value="P-loop_NTPase"/>
</dbReference>
<comment type="function">
    <text evidence="60">Plays a role in blocking host mRNA nuclear export to the cytoplasm and subversion of host protein synthesis. Additionally, inhibits the interferon-activated JAK/STAT signal transduction by mediating the ubiquitination and subsequent proteasomal degradation of host KPNA1. Repurposes the host antiviral stress granules into a proviral platform to counteract the EIF2AK2/PKR restriction, thereby regulating the host inflammatory response.</text>
</comment>
<keyword evidence="32" id="KW-1043">Host membrane</keyword>
<evidence type="ECO:0000256" key="58">
    <source>
        <dbReference type="ARBA" id="ARBA00044033"/>
    </source>
</evidence>
<evidence type="ECO:0000256" key="27">
    <source>
        <dbReference type="ARBA" id="ARBA00022825"/>
    </source>
</evidence>
<keyword evidence="17" id="KW-0548">Nucleotidyltransferase</keyword>
<keyword evidence="41" id="KW-1095">Inhibition of host ISG15 by virus</keyword>
<dbReference type="InterPro" id="IPR031932">
    <property type="entry name" value="Arteri_nsp7a"/>
</dbReference>
<feature type="domain" description="NiRAN" evidence="78">
    <location>
        <begin position="2524"/>
        <end position="2686"/>
    </location>
</feature>
<dbReference type="Pfam" id="PF00680">
    <property type="entry name" value="RdRP_1"/>
    <property type="match status" value="1"/>
</dbReference>
<evidence type="ECO:0000259" key="74">
    <source>
        <dbReference type="PROSITE" id="PS51539"/>
    </source>
</evidence>
<evidence type="ECO:0000256" key="25">
    <source>
        <dbReference type="ARBA" id="ARBA00022806"/>
    </source>
</evidence>
<keyword evidence="20" id="KW-0547">Nucleotide-binding</keyword>
<feature type="transmembrane region" description="Helical" evidence="70">
    <location>
        <begin position="2168"/>
        <end position="2193"/>
    </location>
</feature>
<dbReference type="PROSITE" id="PS51947">
    <property type="entry name" value="NIRAN"/>
    <property type="match status" value="1"/>
</dbReference>
<dbReference type="CDD" id="cd21410">
    <property type="entry name" value="1B_av_Nsp10-like"/>
    <property type="match status" value="1"/>
</dbReference>
<evidence type="ECO:0000256" key="19">
    <source>
        <dbReference type="ARBA" id="ARBA00022723"/>
    </source>
</evidence>
<evidence type="ECO:0000256" key="28">
    <source>
        <dbReference type="ARBA" id="ARBA00022830"/>
    </source>
</evidence>
<comment type="function">
    <text evidence="51">Displays RNA and DNA duplex-unwinding activities with 5' to 3' polarity.</text>
</comment>
<evidence type="ECO:0000256" key="68">
    <source>
        <dbReference type="PROSITE-ProRule" id="PRU01303"/>
    </source>
</evidence>
<dbReference type="InterPro" id="IPR001205">
    <property type="entry name" value="RNA-dir_pol_C"/>
</dbReference>
<dbReference type="CDD" id="cd22528">
    <property type="entry name" value="av_Nsp3_ER-remodelling"/>
    <property type="match status" value="1"/>
</dbReference>
<dbReference type="CDD" id="cd21166">
    <property type="entry name" value="NTD_av_Nsp11-like"/>
    <property type="match status" value="1"/>
</dbReference>
<keyword evidence="16 70" id="KW-0812">Transmembrane</keyword>
<dbReference type="EMBL" id="KF287137">
    <property type="protein sequence ID" value="AGW31691.1"/>
    <property type="molecule type" value="Genomic_RNA"/>
</dbReference>
<feature type="transmembrane region" description="Helical" evidence="70">
    <location>
        <begin position="1753"/>
        <end position="1783"/>
    </location>
</feature>
<dbReference type="SUPFAM" id="SSF56672">
    <property type="entry name" value="DNA/RNA polymerases"/>
    <property type="match status" value="1"/>
</dbReference>
<evidence type="ECO:0000256" key="65">
    <source>
        <dbReference type="ARBA" id="ARBA00058251"/>
    </source>
</evidence>
<dbReference type="Pfam" id="PF22049">
    <property type="entry name" value="PRRSV-NSP11_N"/>
    <property type="match status" value="1"/>
</dbReference>
<keyword evidence="36 70" id="KW-1133">Transmembrane helix</keyword>
<feature type="region of interest" description="Disordered" evidence="69">
    <location>
        <begin position="810"/>
        <end position="844"/>
    </location>
</feature>
<comment type="subcellular location">
    <subcellularLocation>
        <location evidence="6">Host cytoplasm</location>
        <location evidence="6">Host perinuclear region</location>
    </subcellularLocation>
    <subcellularLocation>
        <location evidence="5">Host endoplasmic reticulum</location>
    </subcellularLocation>
    <subcellularLocation>
        <location evidence="4">Host membrane</location>
        <topology evidence="4">Multi-pass membrane protein</topology>
    </subcellularLocation>
    <subcellularLocation>
        <location evidence="3">Host nucleus</location>
    </subcellularLocation>
</comment>
<dbReference type="GO" id="GO:0003678">
    <property type="term" value="F:DNA helicase activity"/>
    <property type="evidence" value="ECO:0007669"/>
    <property type="project" value="UniProtKB-EC"/>
</dbReference>
<evidence type="ECO:0000256" key="10">
    <source>
        <dbReference type="ARBA" id="ARBA00022562"/>
    </source>
</evidence>
<evidence type="ECO:0000256" key="1">
    <source>
        <dbReference type="ARBA" id="ARBA00000707"/>
    </source>
</evidence>
<dbReference type="Gene3D" id="2.30.31.30">
    <property type="entry name" value="Arterivirus nps1beta, nuclease domain"/>
    <property type="match status" value="1"/>
</dbReference>
<comment type="subunit">
    <text evidence="58">Interacts with host IFITM1.</text>
</comment>
<dbReference type="GO" id="GO:0039580">
    <property type="term" value="P:symbiont-mediated suppression of host PKR/eIFalpha signaling"/>
    <property type="evidence" value="ECO:0007669"/>
    <property type="project" value="UniProtKB-KW"/>
</dbReference>
<comment type="function">
    <text evidence="50">Plays a role in the inhibition of host STAT3 signaling pathway by inducing the degradation of STAT3.</text>
</comment>
<evidence type="ECO:0000256" key="64">
    <source>
        <dbReference type="ARBA" id="ARBA00049963"/>
    </source>
</evidence>
<keyword evidence="26" id="KW-0788">Thiol protease</keyword>
<dbReference type="CDD" id="cd21160">
    <property type="entry name" value="NendoU_av_Nsp11-like"/>
    <property type="match status" value="1"/>
</dbReference>
<dbReference type="InterPro" id="IPR008743">
    <property type="entry name" value="Arterivirus_Nsp2_C33"/>
</dbReference>
<dbReference type="InterPro" id="IPR054104">
    <property type="entry name" value="Nsp1alpha_Znf"/>
</dbReference>
<dbReference type="CDD" id="cd17937">
    <property type="entry name" value="DEXXYc_viral_SF1-N"/>
    <property type="match status" value="1"/>
</dbReference>
<dbReference type="InterPro" id="IPR008760">
    <property type="entry name" value="EAV_peptidase_S32"/>
</dbReference>
<dbReference type="Pfam" id="PF14757">
    <property type="entry name" value="NSP2-B_epitope"/>
    <property type="match status" value="1"/>
</dbReference>
<keyword evidence="19" id="KW-0479">Metal-binding</keyword>
<dbReference type="GO" id="GO:0019082">
    <property type="term" value="P:viral protein processing"/>
    <property type="evidence" value="ECO:0007669"/>
    <property type="project" value="InterPro"/>
</dbReference>
<feature type="compositionally biased region" description="Low complexity" evidence="69">
    <location>
        <begin position="871"/>
        <end position="885"/>
    </location>
</feature>
<evidence type="ECO:0000256" key="50">
    <source>
        <dbReference type="ARBA" id="ARBA00043872"/>
    </source>
</evidence>
<dbReference type="Gene3D" id="4.10.80.390">
    <property type="match status" value="1"/>
</dbReference>
<dbReference type="GO" id="GO:0003724">
    <property type="term" value="F:RNA helicase activity"/>
    <property type="evidence" value="ECO:0007669"/>
    <property type="project" value="UniProtKB-EC"/>
</dbReference>
<dbReference type="GO" id="GO:0004519">
    <property type="term" value="F:endonuclease activity"/>
    <property type="evidence" value="ECO:0007669"/>
    <property type="project" value="UniProtKB-UniRule"/>
</dbReference>
<dbReference type="InterPro" id="IPR032855">
    <property type="entry name" value="NSP2-B_epitope"/>
</dbReference>
<dbReference type="PROSITE" id="PS51538">
    <property type="entry name" value="AV_CP"/>
    <property type="match status" value="1"/>
</dbReference>
<feature type="region of interest" description="Disordered" evidence="69">
    <location>
        <begin position="2366"/>
        <end position="2389"/>
    </location>
</feature>
<feature type="transmembrane region" description="Helical" evidence="70">
    <location>
        <begin position="1294"/>
        <end position="1322"/>
    </location>
</feature>
<comment type="catalytic activity">
    <reaction evidence="1">
        <text>Thiol-dependent hydrolysis of ester, thioester, amide, peptide and isopeptide bonds formed by the C-terminal Gly of ubiquitin (a 76-residue protein attached to proteins as an intracellular targeting signal).</text>
        <dbReference type="EC" id="3.4.19.12"/>
    </reaction>
</comment>
<keyword evidence="35" id="KW-1105">Inhibition of host STAT1 by virus</keyword>
<feature type="transmembrane region" description="Helical" evidence="70">
    <location>
        <begin position="2095"/>
        <end position="2118"/>
    </location>
</feature>
<organismHost>
    <name type="scientific">Sus scrofa</name>
    <name type="common">Pig</name>
    <dbReference type="NCBI Taxonomy" id="9823"/>
</organismHost>
<feature type="domain" description="AV-Nsp11N/CoV-Nsp15M" evidence="80">
    <location>
        <begin position="3620"/>
        <end position="3716"/>
    </location>
</feature>
<keyword evidence="10" id="KW-1048">Host nucleus</keyword>
<dbReference type="InterPro" id="IPR044314">
    <property type="entry name" value="NSP11_NendoU_Av"/>
</dbReference>
<keyword evidence="44" id="KW-0511">Multifunctional enzyme</keyword>
<evidence type="ECO:0000256" key="21">
    <source>
        <dbReference type="ARBA" id="ARBA00022758"/>
    </source>
</evidence>
<evidence type="ECO:0000256" key="42">
    <source>
        <dbReference type="ARBA" id="ARBA00023239"/>
    </source>
</evidence>
<evidence type="ECO:0000256" key="48">
    <source>
        <dbReference type="ARBA" id="ARBA00043841"/>
    </source>
</evidence>
<keyword evidence="18 68" id="KW-0540">Nuclease</keyword>
<evidence type="ECO:0000256" key="26">
    <source>
        <dbReference type="ARBA" id="ARBA00022807"/>
    </source>
</evidence>
<evidence type="ECO:0000256" key="47">
    <source>
        <dbReference type="ARBA" id="ARBA00029611"/>
    </source>
</evidence>
<comment type="catalytic activity">
    <reaction evidence="46">
        <text>uridylyl-uridylyl-ribonucleotide-RNA = a 3'-end uridylyl-2',3'-cyclophospho-uridine-RNA + a 5'-end dephospho-ribonucleoside-RNA</text>
        <dbReference type="Rhea" id="RHEA:67732"/>
        <dbReference type="Rhea" id="RHEA-COMP:13936"/>
        <dbReference type="Rhea" id="RHEA-COMP:17334"/>
        <dbReference type="Rhea" id="RHEA-COMP:17335"/>
        <dbReference type="ChEBI" id="CHEBI:138284"/>
        <dbReference type="ChEBI" id="CHEBI:173079"/>
        <dbReference type="ChEBI" id="CHEBI:173080"/>
    </reaction>
</comment>
<dbReference type="GO" id="GO:0039694">
    <property type="term" value="P:viral RNA genome replication"/>
    <property type="evidence" value="ECO:0007669"/>
    <property type="project" value="InterPro"/>
</dbReference>
<dbReference type="InterPro" id="IPR044348">
    <property type="entry name" value="NSP10_1B_Av"/>
</dbReference>
<evidence type="ECO:0000259" key="78">
    <source>
        <dbReference type="PROSITE" id="PS51947"/>
    </source>
</evidence>
<dbReference type="Pfam" id="PF05411">
    <property type="entry name" value="Peptidase_C32"/>
    <property type="match status" value="1"/>
</dbReference>
<keyword evidence="45" id="KW-0899">Viral immunoevasion</keyword>
<feature type="transmembrane region" description="Helical" evidence="70">
    <location>
        <begin position="1619"/>
        <end position="1641"/>
    </location>
</feature>
<feature type="transmembrane region" description="Helical" evidence="70">
    <location>
        <begin position="1379"/>
        <end position="1398"/>
    </location>
</feature>
<dbReference type="GO" id="GO:0003968">
    <property type="term" value="F:RNA-directed RNA polymerase activity"/>
    <property type="evidence" value="ECO:0007669"/>
    <property type="project" value="UniProtKB-KW"/>
</dbReference>
<dbReference type="PROSITE" id="PS51540">
    <property type="entry name" value="AV_PCP_BETA"/>
    <property type="match status" value="1"/>
</dbReference>
<keyword evidence="34" id="KW-0693">Viral RNA replication</keyword>
<feature type="domain" description="Peptidase C31" evidence="74">
    <location>
        <begin position="69"/>
        <end position="180"/>
    </location>
</feature>
<evidence type="ECO:0000256" key="46">
    <source>
        <dbReference type="ARBA" id="ARBA00024600"/>
    </source>
</evidence>
<dbReference type="InterPro" id="IPR027351">
    <property type="entry name" value="(+)RNA_virus_helicase_core_dom"/>
</dbReference>
<evidence type="ECO:0000256" key="2">
    <source>
        <dbReference type="ARBA" id="ARBA00003927"/>
    </source>
</evidence>
<dbReference type="PROSITE" id="PS50507">
    <property type="entry name" value="RDRP_SSRNA_POS"/>
    <property type="match status" value="1"/>
</dbReference>
<dbReference type="InterPro" id="IPR044863">
    <property type="entry name" value="NIRAN"/>
</dbReference>
<evidence type="ECO:0000256" key="43">
    <source>
        <dbReference type="ARBA" id="ARBA00023258"/>
    </source>
</evidence>
<evidence type="ECO:0000256" key="5">
    <source>
        <dbReference type="ARBA" id="ARBA00004354"/>
    </source>
</evidence>
<evidence type="ECO:0000259" key="75">
    <source>
        <dbReference type="PROSITE" id="PS51540"/>
    </source>
</evidence>
<evidence type="ECO:0000256" key="44">
    <source>
        <dbReference type="ARBA" id="ARBA00023268"/>
    </source>
</evidence>
<feature type="transmembrane region" description="Helical" evidence="70">
    <location>
        <begin position="1687"/>
        <end position="1710"/>
    </location>
</feature>
<evidence type="ECO:0000256" key="33">
    <source>
        <dbReference type="ARBA" id="ARBA00022876"/>
    </source>
</evidence>
<evidence type="ECO:0000256" key="7">
    <source>
        <dbReference type="ARBA" id="ARBA00010965"/>
    </source>
</evidence>
<dbReference type="GO" id="GO:0005524">
    <property type="term" value="F:ATP binding"/>
    <property type="evidence" value="ECO:0007669"/>
    <property type="project" value="UniProtKB-KW"/>
</dbReference>
<evidence type="ECO:0000256" key="40">
    <source>
        <dbReference type="ARBA" id="ARBA00023200"/>
    </source>
</evidence>
<evidence type="ECO:0000256" key="37">
    <source>
        <dbReference type="ARBA" id="ARBA00023041"/>
    </source>
</evidence>
<evidence type="ECO:0000256" key="39">
    <source>
        <dbReference type="ARBA" id="ARBA00023184"/>
    </source>
</evidence>
<dbReference type="InterPro" id="IPR009003">
    <property type="entry name" value="Peptidase_S1_PA"/>
</dbReference>
<comment type="subunit">
    <text evidence="56">Nsp1-alpha papain-like: Interacts with host RNF31.</text>
</comment>
<dbReference type="GO" id="GO:0039563">
    <property type="term" value="P:symbiont-mediated suppression of host JAK-STAT cascade via inhibition of STAT1 activity"/>
    <property type="evidence" value="ECO:0007669"/>
    <property type="project" value="UniProtKB-KW"/>
</dbReference>
<dbReference type="GO" id="GO:0033644">
    <property type="term" value="C:host cell membrane"/>
    <property type="evidence" value="ECO:0007669"/>
    <property type="project" value="UniProtKB-SubCell"/>
</dbReference>
<keyword evidence="40" id="KW-1035">Host cytoplasm</keyword>
<comment type="function">
    <text evidence="65">Multifunctional protein that acts as a viral protease and as a viral antagonist of host immune response. Cleaves the nsp2/nsp3 site in the viral polyprotein. Displays deubiquitinating activity that cleaves both ubiquitinated and ISGylated products and therefore inhibits ubiquitin and ISG15-dependent host innate immunity. Also deubiquinates host NFKBIA, thereby interfering with NFKBIA degradation and impairing subsequent NF-kappa-B activation.</text>
</comment>
<keyword evidence="42" id="KW-0456">Lyase</keyword>
<dbReference type="InterPro" id="IPR023338">
    <property type="entry name" value="Arterivirus_NSP4_peptidase"/>
</dbReference>
<evidence type="ECO:0000313" key="81">
    <source>
        <dbReference type="EMBL" id="AGW31691.1"/>
    </source>
</evidence>
<evidence type="ECO:0000256" key="69">
    <source>
        <dbReference type="SAM" id="MobiDB-lite"/>
    </source>
</evidence>
<dbReference type="InterPro" id="IPR043502">
    <property type="entry name" value="DNA/RNA_pol_sf"/>
</dbReference>
<sequence length="3996" mass="435982">MSGMLDRCTCTPNARVFVAEGQVYCTRCLSARSLLPLNLQVSELGVLGLFYRPEEPLRWTLPRAFPTVECSPAGACWLSAIFPIARMTSGNLNFQQRMVRVAAEIYRAGQLTPAVLKALQVYERGCRWYPIVGPVPGVAVFANSLHVSDKPFPGATHVLTNLPLPQRPKPEDFCPFECAMATVYDIGQDAVMYVAERKVSWAPRGGDEVKFEAVPEELKLIANRLRTSFPPHHPVDMSKFAFTAPGRGVSMRADCQHGCLPAGTVPEGNCWWSLFDLLPVNDQDKEIRHANQFGYQTKHGVAGKYLQRRLQINGLRAVTDSDGPIVVQYFSVKESWIRHLKLVGEPSYPGFEDLLRIRVEPNTTPLAGEDEKVFRFGCHKWYGAGKRARKARSCAAATVVGRTSSVRETRQTKERKAAGANKAENLEYYSPPAEGNCGWHCISAIVNRMVNSKFETALPERVRPPDDWATDEDLVNTIQILRLPAALDRNGACASAKYVLKLDGEHWTVTVTPGISSSLLPLECVQGCCEHKGGPGSPDAAEISGFDPACLNWLAEVMHLPSCAIPAALAEMSGYISRSVPLADTVWTVSQFLARYSGGKDPDQLCLGKIIDLCQILESCCCSQNKTNRATPEEVAAKINLYLSGAASLEECLVRLERAHPPSAMDTSFNWNVVLPGIEAITQTTEPPQVNQCHALVPAATREHSDNKSVPLTAFSLSNCYYPAQGEEVRHRERLNAVLSKLEGAIREEYGLTPAEPGLRPALPHGLDELKDRMEEDLLKQVNAQATSELMAWAAEQVDLKVWVKNYPRWTSPPSPSRVQPRKARSAENLPVSRPTPAPRRRVRSGCDSLIPLGDNVSDHCGDLVVGPPFDLTTPPDPTSPSSGLALVSAPRRTSGSATPLSEPAPVPAPRMTASRPVTLLSGLTPVPAPRRISRQAEKTTLTAVTLTCQDESLDLSASSQTEFEASPQIPLRNRCVLGVEGLEAEETLSDILNVSDGIKSAPASSSSSLSSVRITRPKCSAQAIIDSGGPCSGHLQKIKETYLKIMQEACDETKLDDPATREWLSRMWDRVDMLTWRNTSVYQASNTLTDRLELLPKMINETPPPYPCGFVMTPHTPAPSVGAESDLTLGSVATADIPYILGEIKDAGETTDQVPFVLFEDELANNQSTEDTRALPQRFDESPAALSLGKDGTGLVLDPGVEKLDSCKAGPTKENERPLVSNGGVGTSTPAFTSLPPSDGTCASGGGLLQKARKKAERFFDRLSRQVFGLVSHLPVFFSRLLQSGGNYSPGDWGFAAFTLLCLFLCYSFPTFGVAPLLGVFSGSPRRVRMGVFGCWLAFAIGLFKPVSNSVGAACEFDSPECRNVLHSFELLKPWDPVRSLVVGPVGLCLAILGRLLGGTRCIWQFLLRLGIAADCVLAGAYVLSQGRCKKCWGSCIRTAPSEVAFNVFPFTRATRGSLIDLCNRFCAPKGMDPIFLATGWRGCWTGQSPIEQPSDKPIAFAQLDEKKITARTVVAQPYDPNQAVKCLRVLQAGGAMVAEAVPRVVKVSAVPFRAPFFPTGVKVDPDCRIVVDSDTFTTALRSGYSTASLVLGVGDFARLNGLKIGQISKPSGGGPHLMAALHVAFSVVLHMLTGIYVTAVGTCGTGTNDPWCANPFAVPGYGPGTLCTSRLCISQHGLTLPLTSLVAGFGAQEIALVVLIFVSIGGLAHRLSCKADVLCVLLAIASYVWIPLTWLICTFPCWLHYTSLHPFTILWLVFFLISVNMPSGILALVLLVSLWLLGRYTNVAGLVTPYDIHHYTNGPRGVAALATAPDGTYLAAVRRAALTGRTMLFTPSQLGSLLEGAFRTQKPSLNTVNVVGSSMGSGGVFTIDGKIKCVTAAHVLTGNSARVSGVGFNQMLDFDVNGDFAIADCPNWQGAAPKTRFCEDGWTGRAYWLTSSGVEPGVIGRGFAFCFTACGDSGSPVITEAGELVGVHTGSNKQGGGIVTRPSGQFCNVTPTKLSELSEFFAGPKVPLGDIKIGSHIIKDTNEVPSDLCALLAAKPELEGGLSTVQLLCVFFLLWRMMGHAWTPLVAVGFFILNEVLPAVLVRSVFSFGMFGLSWFTPWSAQVLMIRLLTAALNRNRSSLAFYSLGAVTGFVADLATTRGHPLQTVMNLSTYAFLPRVMVVTSPVPVLACGVVHLLAIILYLFKHRGLHTILVGDGVFSKAFFLRYFAEGKLREGVSQSCGMNHESLTGALAMRLDDEDLNFLTKLTDFKCFVSASNMRNAAGQFIEAAYAKALRVELAQLVQVDKVRGVLAKLEAFADTVAPQLSPGDIVVALGHTPVGSIFDLRVGNTKHTLQAIETRVLAGSKMTVARVVDPTPAPPPAPVPLPLPPKILENGPNAWGDEDRLNKKKRRKMEAVGIYVMGGKKYQKFWDKSSGDVFYEEVHANTDEWECLRTCDPTDFDPERGTLCGHVTIDNVPYNVYVSPSGKKFLIPVNSENRRAQWEAAKLSVEQALGMMNVDGELTAKELEKLKRIIDKLQGLTKEQCLNCLAASGLTRCGRGGLVVSGTAVKIVKFHGRTFTLGPVNLKVTSEVELKDAVEHNQHPVARPTDGGVVLLRSAVPSLIDVLISGADAAPKILARHGPGNTGIDGTLWDFESEATKEEVALSAQIIQACDMRRGDAPSIGLPYELYPVRGDPERVKGVLKNTRFGDIPYKTPGDTGSPVHAAACFTPSATPVTDGRSVLATTMPSGFELYVPTIPASVLDYLDSRPDCPKQLTEHGCEDAALKDLSKYDLSTQGFVLPGVLRLVRKYLFTHVGKCPPVHRPSTYPAKNSMAGINGNRFPTKDIQSVPEIDVLCAQAVRENWQTATPCTLKKQYCGKKKTRTILGTNNFIALAHRAALSGVTQGFMKKAFNSPIALGKNKFKELQTPVLGRCLEADLASCDRSTPAIVRWFAANLLYELACAEEHLPSYVLNCCHDLLVTQSGAVTKRGGLSSGDPITSVSNTIYSLVIYAQHMVLSYFKSGHPHGLLFLQDQLKFEDMLKVQPLIVYSDDLVLYAESPTMPNYHWWVEHLDLMLGFKTDPRKTAITDSPSFLGCRIMNGRQLVPNRDRILAALAYHMKASNVSEYYASAAAVLMDSCACLEYDPEWFEELVVGMAQCARKDGYSFPGPPFFLSMWEKLRSNYEGKKARVCGYCGAPAPYATACGLDVCIYHTHFHQHCPVTIWCGHPAGSGFCSECKSPVGKGTSPLDEVLRQVPYKPPRTVIMHVEQGLTPLDPGRYQTRRGLVSVRRGIRGNEVDLPDGDYASTALLPTCKEINMVAVASNVLRSRFIIGPPGAGKTYWLLQQVQDGDVIYTPTHQTMLDMIKALGTCRFNVPAGTTLQFPAPSRTGPWVRILAGGWCPGKNSFLDEAAYCNHLDVLRLLSKTTLTCLGDFKQLHPVGFDSHCYVFDIMPQTQLKTIWRFGQNICNAIQPDYKDKLMSMVNATRVTYVEKPVSYGQVLTPFHKDREDGAITIDSSQGATFDVVTLHLPTRDSLNRQRALVAITRARHAIFVYDPHRQLQSLFDLPAKSTPVNLAVHRDGQLVVLDRNNKECTVAQALGNGDKFRATDKRVVDSLRAICAELEGSSSPLPKVAHNLGYYFSPDLTQFAKLPMELAPHWPVVTTQNNEKWPDRLVASLRPIHKHSRACVGAGYMVGPSVFLGTPGVVSYYLTKFVKGEAQVLPETVFSTGRIEVDCREYLDDREREVAASLPHAFIGDVKGTTVGGCHHVTSKYLPRFLPKESVAVVGVSSPGKAAKAMCTLTDVYLPDLEAYLHPETQSRCWKLMLDFKEVRLMVWRDKTAYFQLEGRHFTWYQLASYSSYIRVPVNSTVYLDPCMGPALCNRRVVGSTDWGADLAVTPYDYGAKIILSSAYHGEMPPGYRILACAEFSIEDPVRYKHTWGFESDTAYLYEFTGNGEDWEDYNDAFRARQKGKIYKATATSMRFHFPPGPAIEPTLGLD</sequence>
<evidence type="ECO:0000259" key="73">
    <source>
        <dbReference type="PROSITE" id="PS51538"/>
    </source>
</evidence>
<keyword evidence="21" id="KW-0688">Ribosomal frameshifting</keyword>
<comment type="function">
    <text evidence="2">Responsible for replication and transcription of the viral RNA genome.</text>
</comment>
<keyword evidence="22 68" id="KW-0255">Endonuclease</keyword>
<dbReference type="InterPro" id="IPR007094">
    <property type="entry name" value="RNA-dir_pol_PSvirus"/>
</dbReference>
<feature type="domain" description="RdRp catalytic" evidence="71">
    <location>
        <begin position="2925"/>
        <end position="3059"/>
    </location>
</feature>
<evidence type="ECO:0000256" key="15">
    <source>
        <dbReference type="ARBA" id="ARBA00022679"/>
    </source>
</evidence>
<evidence type="ECO:0000256" key="24">
    <source>
        <dbReference type="ARBA" id="ARBA00022801"/>
    </source>
</evidence>
<dbReference type="SUPFAM" id="SSF52540">
    <property type="entry name" value="P-loop containing nucleoside triphosphate hydrolases"/>
    <property type="match status" value="2"/>
</dbReference>
<dbReference type="SUPFAM" id="SSF50494">
    <property type="entry name" value="Trypsin-like serine proteases"/>
    <property type="match status" value="1"/>
</dbReference>
<dbReference type="GO" id="GO:0016829">
    <property type="term" value="F:lyase activity"/>
    <property type="evidence" value="ECO:0007669"/>
    <property type="project" value="UniProtKB-KW"/>
</dbReference>
<feature type="transmembrane region" description="Helical" evidence="70">
    <location>
        <begin position="2057"/>
        <end position="2083"/>
    </location>
</feature>
<feature type="compositionally biased region" description="Pro residues" evidence="69">
    <location>
        <begin position="2366"/>
        <end position="2380"/>
    </location>
</feature>
<comment type="function">
    <text evidence="64">Plays a role in the initial induction of autophagosomes from host endoplasmic reticulum.</text>
</comment>
<dbReference type="InterPro" id="IPR046440">
    <property type="entry name" value="AV_NSP11N_COV_NSP15M"/>
</dbReference>
<comment type="subunit">
    <text evidence="53">Interacts with host LGALS3.</text>
</comment>
<dbReference type="Pfam" id="PF05410">
    <property type="entry name" value="Peptidase_C31"/>
    <property type="match status" value="1"/>
</dbReference>
<keyword evidence="39" id="KW-1038">Host endoplasmic reticulum</keyword>
<evidence type="ECO:0000256" key="23">
    <source>
        <dbReference type="ARBA" id="ARBA00022771"/>
    </source>
</evidence>
<evidence type="ECO:0000256" key="60">
    <source>
        <dbReference type="ARBA" id="ARBA00045585"/>
    </source>
</evidence>
<dbReference type="CDD" id="cd23189">
    <property type="entry name" value="Arteriviridae_RdRp"/>
    <property type="match status" value="1"/>
</dbReference>
<keyword evidence="28" id="KW-1114">Inhibition of host interferon signaling pathway by virus</keyword>
<comment type="function">
    <text evidence="52">Plays a role in the inhibition of the immune response by interacting with host IFITM1. This interaction leads to the proteasomal degradation of the IFN-induced antiviral protein IFITM1.</text>
</comment>
<feature type="active site" evidence="68">
    <location>
        <position position="3749"/>
    </location>
</feature>
<dbReference type="Pfam" id="PF14756">
    <property type="entry name" value="Pdase_C33_assoc"/>
    <property type="match status" value="1"/>
</dbReference>
<dbReference type="Gene3D" id="3.30.1330.220">
    <property type="entry name" value="Arterivirus nonstructural protein 7 alpha"/>
    <property type="match status" value="1"/>
</dbReference>
<dbReference type="PROSITE" id="PS51539">
    <property type="entry name" value="AV_PCP_ALPHA"/>
    <property type="match status" value="1"/>
</dbReference>
<dbReference type="Pfam" id="PF16749">
    <property type="entry name" value="Arteri_nsp7a"/>
    <property type="match status" value="1"/>
</dbReference>
<evidence type="ECO:0000256" key="70">
    <source>
        <dbReference type="SAM" id="Phobius"/>
    </source>
</evidence>
<dbReference type="PROSITE" id="PS51652">
    <property type="entry name" value="AV_ZBD"/>
    <property type="match status" value="1"/>
</dbReference>
<dbReference type="GO" id="GO:0006351">
    <property type="term" value="P:DNA-templated transcription"/>
    <property type="evidence" value="ECO:0007669"/>
    <property type="project" value="InterPro"/>
</dbReference>
<dbReference type="GO" id="GO:0006508">
    <property type="term" value="P:proteolysis"/>
    <property type="evidence" value="ECO:0007669"/>
    <property type="project" value="UniProtKB-KW"/>
</dbReference>
<feature type="domain" description="Peptidase C33" evidence="73">
    <location>
        <begin position="428"/>
        <end position="535"/>
    </location>
</feature>
<dbReference type="InterPro" id="IPR008741">
    <property type="entry name" value="AV_PCPalpha"/>
</dbReference>
<dbReference type="Gene3D" id="3.40.50.300">
    <property type="entry name" value="P-loop containing nucleotide triphosphate hydrolases"/>
    <property type="match status" value="1"/>
</dbReference>
<protein>
    <recommendedName>
        <fullName evidence="8">Replicase polyprotein 1ab</fullName>
    </recommendedName>
    <alternativeName>
        <fullName evidence="47">ORF1ab polyprotein</fullName>
    </alternativeName>
</protein>
<dbReference type="GO" id="GO:0004197">
    <property type="term" value="F:cysteine-type endopeptidase activity"/>
    <property type="evidence" value="ECO:0007669"/>
    <property type="project" value="InterPro"/>
</dbReference>
<comment type="function">
    <text evidence="59">Plays a role in viral transcription/replication and prevents the simultaneous activation of host cell dsRNA sensors, such as MDA5/IFIH1, OAS, PKR (By similarity) and NLRP3 inflammasome. Acts by degrading the 5'-polyuridines generated during replication of the poly(A) region of viral genomic and subgenomic RNAs. Catalyzes a two-step reaction in which a 2'3'-cyclic phosphate (2'3'-cP) is first generated by 2'-O transesterification, which is then hydrolyzed to a 3'-phosphate (3'-P). If not degraded, poly(U) RNA would hybridize with poly(A) RNA tails and activate host dsRNA sensors. Also plays a role in the inhibition of host type I interferon production by recruiting host OTULIN to promote removal of linear ubiquitination targeting host NEMO.</text>
</comment>
<evidence type="ECO:0000256" key="62">
    <source>
        <dbReference type="ARBA" id="ARBA00047984"/>
    </source>
</evidence>
<feature type="domain" description="(+)RNA virus helicase C-terminal" evidence="77">
    <location>
        <begin position="3300"/>
        <end position="3581"/>
    </location>
</feature>
<evidence type="ECO:0000256" key="11">
    <source>
        <dbReference type="ARBA" id="ARBA00022581"/>
    </source>
</evidence>
<comment type="catalytic activity">
    <reaction evidence="63">
        <text>ATP + H2O = ADP + phosphate + H(+)</text>
        <dbReference type="Rhea" id="RHEA:13065"/>
        <dbReference type="ChEBI" id="CHEBI:15377"/>
        <dbReference type="ChEBI" id="CHEBI:15378"/>
        <dbReference type="ChEBI" id="CHEBI:30616"/>
        <dbReference type="ChEBI" id="CHEBI:43474"/>
        <dbReference type="ChEBI" id="CHEBI:456216"/>
        <dbReference type="EC" id="3.6.4.12"/>
    </reaction>
</comment>
<dbReference type="GO" id="GO:0039502">
    <property type="term" value="P:symbiont-mediated suppression of host type I interferon-mediated signaling pathway"/>
    <property type="evidence" value="ECO:0007669"/>
    <property type="project" value="UniProtKB-KW"/>
</dbReference>
<keyword evidence="11" id="KW-0945">Host-virus interaction</keyword>
<evidence type="ECO:0000256" key="16">
    <source>
        <dbReference type="ARBA" id="ARBA00022692"/>
    </source>
</evidence>
<feature type="domain" description="Peptidase S32" evidence="72">
    <location>
        <begin position="1846"/>
        <end position="2049"/>
    </location>
</feature>
<evidence type="ECO:0000259" key="71">
    <source>
        <dbReference type="PROSITE" id="PS50507"/>
    </source>
</evidence>
<keyword evidence="30" id="KW-0067">ATP-binding</keyword>
<feature type="active site" evidence="68">
    <location>
        <position position="3764"/>
    </location>
</feature>
<evidence type="ECO:0000256" key="52">
    <source>
        <dbReference type="ARBA" id="ARBA00043938"/>
    </source>
</evidence>
<comment type="subunit">
    <text evidence="54">Interacts with host DDX18; this interaction redistributes host DDX18 to the cytoplasm.</text>
</comment>
<keyword evidence="29" id="KW-0862">Zinc</keyword>
<feature type="domain" description="Peptidase C32" evidence="75">
    <location>
        <begin position="263"/>
        <end position="383"/>
    </location>
</feature>
<dbReference type="Pfam" id="PF19215">
    <property type="entry name" value="CoV_NSP15_C"/>
    <property type="match status" value="1"/>
</dbReference>
<dbReference type="PROSITE" id="PS51493">
    <property type="entry name" value="AV_NSP4_PRO"/>
    <property type="match status" value="1"/>
</dbReference>
<dbReference type="PROSITE" id="PS51961">
    <property type="entry name" value="AV_NSP11N_COV_NSP15M"/>
    <property type="match status" value="1"/>
</dbReference>
<evidence type="ECO:0000256" key="34">
    <source>
        <dbReference type="ARBA" id="ARBA00022953"/>
    </source>
</evidence>
<keyword evidence="24 68" id="KW-0378">Hydrolase</keyword>
<evidence type="ECO:0000256" key="36">
    <source>
        <dbReference type="ARBA" id="ARBA00022989"/>
    </source>
</evidence>
<keyword evidence="31" id="KW-1100">Inhibition of host NF-kappa-B by virus</keyword>
<dbReference type="PROSITE" id="PS51958">
    <property type="entry name" value="NENDOU"/>
    <property type="match status" value="1"/>
</dbReference>
<dbReference type="InterPro" id="IPR043504">
    <property type="entry name" value="Peptidase_S1_PA_chymotrypsin"/>
</dbReference>
<comment type="subunit">
    <text evidence="61">Interacts with host EIF2AK2; this interaction occurs in host stress granules and leads to EIF2AK2 inhibition. Interacts with host G3BP1; this interaction probably plays a role in Nsp1-beta-mediated inhibition of host EIF2AK2.</text>
</comment>
<evidence type="ECO:0000256" key="51">
    <source>
        <dbReference type="ARBA" id="ARBA00043920"/>
    </source>
</evidence>
<evidence type="ECO:0000256" key="45">
    <source>
        <dbReference type="ARBA" id="ARBA00023280"/>
    </source>
</evidence>
<organism evidence="81 82">
    <name type="scientific">Porcine reproductive and respiratory syndrome virus</name>
    <name type="common">PRRSV</name>
    <dbReference type="NCBI Taxonomy" id="28344"/>
    <lineage>
        <taxon>Viruses</taxon>
        <taxon>Riboviria</taxon>
        <taxon>Orthornavirae</taxon>
        <taxon>Pisuviricota</taxon>
        <taxon>Pisoniviricetes</taxon>
        <taxon>Nidovirales</taxon>
        <taxon>Arnidovirineae</taxon>
        <taxon>Arteriviridae</taxon>
        <taxon>Variarterivirinae</taxon>
        <taxon>Betaarterivirus</taxon>
        <taxon>Ampobartevirus</taxon>
        <taxon>Betaarterivirus americense</taxon>
    </lineage>
</organism>
<keyword evidence="15" id="KW-0808">Transferase</keyword>
<keyword evidence="9" id="KW-0696">RNA-directed RNA polymerase</keyword>
<comment type="subunit">
    <text evidence="55">Interacts with host OTULIN.</text>
</comment>
<evidence type="ECO:0000256" key="30">
    <source>
        <dbReference type="ARBA" id="ARBA00022840"/>
    </source>
</evidence>
<dbReference type="InterPro" id="IPR025773">
    <property type="entry name" value="AV_PCPbeta"/>
</dbReference>
<evidence type="ECO:0000256" key="32">
    <source>
        <dbReference type="ARBA" id="ARBA00022870"/>
    </source>
</evidence>
<dbReference type="InterPro" id="IPR023183">
    <property type="entry name" value="Chymotrypsin-like_C"/>
</dbReference>
<evidence type="ECO:0000256" key="29">
    <source>
        <dbReference type="ARBA" id="ARBA00022833"/>
    </source>
</evidence>
<dbReference type="InterPro" id="IPR037227">
    <property type="entry name" value="EndoU-like"/>
</dbReference>
<evidence type="ECO:0000256" key="38">
    <source>
        <dbReference type="ARBA" id="ARBA00023136"/>
    </source>
</evidence>
<dbReference type="SUPFAM" id="SSF142877">
    <property type="entry name" value="EndoU-like"/>
    <property type="match status" value="1"/>
</dbReference>